<dbReference type="InterPro" id="IPR029062">
    <property type="entry name" value="Class_I_gatase-like"/>
</dbReference>
<keyword evidence="3" id="KW-0645">Protease</keyword>
<dbReference type="Pfam" id="PF02016">
    <property type="entry name" value="Peptidase_S66"/>
    <property type="match status" value="1"/>
</dbReference>
<dbReference type="PIRSF" id="PIRSF028757">
    <property type="entry name" value="LD-carboxypeptidase"/>
    <property type="match status" value="1"/>
</dbReference>
<dbReference type="Gene3D" id="3.40.50.10740">
    <property type="entry name" value="Class I glutamine amidotransferase-like"/>
    <property type="match status" value="1"/>
</dbReference>
<evidence type="ECO:0000313" key="10">
    <source>
        <dbReference type="Proteomes" id="UP000450457"/>
    </source>
</evidence>
<name>A0A845FAW3_9BACI</name>
<keyword evidence="2 9" id="KW-0121">Carboxypeptidase</keyword>
<accession>A0A845FAW3</accession>
<feature type="domain" description="LD-carboxypeptidase C-terminal" evidence="8">
    <location>
        <begin position="176"/>
        <end position="291"/>
    </location>
</feature>
<evidence type="ECO:0000256" key="4">
    <source>
        <dbReference type="ARBA" id="ARBA00022801"/>
    </source>
</evidence>
<dbReference type="GO" id="GO:0008236">
    <property type="term" value="F:serine-type peptidase activity"/>
    <property type="evidence" value="ECO:0007669"/>
    <property type="project" value="UniProtKB-KW"/>
</dbReference>
<dbReference type="CDD" id="cd07025">
    <property type="entry name" value="Peptidase_S66"/>
    <property type="match status" value="1"/>
</dbReference>
<gene>
    <name evidence="9" type="ORF">GLW00_07790</name>
</gene>
<dbReference type="GO" id="GO:0004180">
    <property type="term" value="F:carboxypeptidase activity"/>
    <property type="evidence" value="ECO:0007669"/>
    <property type="project" value="UniProtKB-KW"/>
</dbReference>
<feature type="active site" description="Charge relay system" evidence="6">
    <location>
        <position position="277"/>
    </location>
</feature>
<protein>
    <submittedName>
        <fullName evidence="9">LD-carboxypeptidase</fullName>
    </submittedName>
</protein>
<evidence type="ECO:0000256" key="5">
    <source>
        <dbReference type="ARBA" id="ARBA00022825"/>
    </source>
</evidence>
<comment type="caution">
    <text evidence="9">The sequence shown here is derived from an EMBL/GenBank/DDBJ whole genome shotgun (WGS) entry which is preliminary data.</text>
</comment>
<dbReference type="SUPFAM" id="SSF52317">
    <property type="entry name" value="Class I glutamine amidotransferase-like"/>
    <property type="match status" value="1"/>
</dbReference>
<reference evidence="9 10" key="1">
    <citation type="submission" date="2019-11" db="EMBL/GenBank/DDBJ databases">
        <title>Genome sequences of 17 halophilic strains isolated from different environments.</title>
        <authorList>
            <person name="Furrow R.E."/>
        </authorList>
    </citation>
    <scope>NUCLEOTIDE SEQUENCE [LARGE SCALE GENOMIC DNA]</scope>
    <source>
        <strain evidence="9 10">SL-4</strain>
    </source>
</reference>
<feature type="active site" description="Nucleophile" evidence="6">
    <location>
        <position position="109"/>
    </location>
</feature>
<dbReference type="GO" id="GO:0006508">
    <property type="term" value="P:proteolysis"/>
    <property type="evidence" value="ECO:0007669"/>
    <property type="project" value="UniProtKB-KW"/>
</dbReference>
<dbReference type="EMBL" id="WMFA01000002">
    <property type="protein sequence ID" value="MYL70747.1"/>
    <property type="molecule type" value="Genomic_DNA"/>
</dbReference>
<dbReference type="RefSeq" id="WP_160912830.1">
    <property type="nucleotide sequence ID" value="NZ_WMFA01000002.1"/>
</dbReference>
<feature type="active site" description="Charge relay system" evidence="6">
    <location>
        <position position="207"/>
    </location>
</feature>
<organism evidence="9 10">
    <name type="scientific">Halobacillus litoralis</name>
    <dbReference type="NCBI Taxonomy" id="45668"/>
    <lineage>
        <taxon>Bacteria</taxon>
        <taxon>Bacillati</taxon>
        <taxon>Bacillota</taxon>
        <taxon>Bacilli</taxon>
        <taxon>Bacillales</taxon>
        <taxon>Bacillaceae</taxon>
        <taxon>Halobacillus</taxon>
    </lineage>
</organism>
<dbReference type="InterPro" id="IPR003507">
    <property type="entry name" value="S66_fam"/>
</dbReference>
<evidence type="ECO:0000256" key="6">
    <source>
        <dbReference type="PIRSR" id="PIRSR028757-1"/>
    </source>
</evidence>
<keyword evidence="5" id="KW-0720">Serine protease</keyword>
<evidence type="ECO:0000256" key="1">
    <source>
        <dbReference type="ARBA" id="ARBA00010233"/>
    </source>
</evidence>
<evidence type="ECO:0000259" key="8">
    <source>
        <dbReference type="Pfam" id="PF17676"/>
    </source>
</evidence>
<dbReference type="Pfam" id="PF17676">
    <property type="entry name" value="Peptidase_S66C"/>
    <property type="match status" value="1"/>
</dbReference>
<dbReference type="AlphaFoldDB" id="A0A845FAW3"/>
<dbReference type="SUPFAM" id="SSF141986">
    <property type="entry name" value="LD-carboxypeptidase A C-terminal domain-like"/>
    <property type="match status" value="1"/>
</dbReference>
<dbReference type="Proteomes" id="UP000450457">
    <property type="component" value="Unassembled WGS sequence"/>
</dbReference>
<evidence type="ECO:0000256" key="2">
    <source>
        <dbReference type="ARBA" id="ARBA00022645"/>
    </source>
</evidence>
<dbReference type="InterPro" id="IPR027461">
    <property type="entry name" value="Carboxypeptidase_A_C_sf"/>
</dbReference>
<evidence type="ECO:0000313" key="9">
    <source>
        <dbReference type="EMBL" id="MYL70747.1"/>
    </source>
</evidence>
<dbReference type="PANTHER" id="PTHR30237:SF2">
    <property type="entry name" value="MUREIN TETRAPEPTIDE CARBOXYPEPTIDASE"/>
    <property type="match status" value="1"/>
</dbReference>
<proteinExistence type="inferred from homology"/>
<comment type="similarity">
    <text evidence="1">Belongs to the peptidase S66 family.</text>
</comment>
<dbReference type="InterPro" id="IPR040921">
    <property type="entry name" value="Peptidase_S66C"/>
</dbReference>
<dbReference type="InterPro" id="IPR027478">
    <property type="entry name" value="LdcA_N"/>
</dbReference>
<evidence type="ECO:0000256" key="3">
    <source>
        <dbReference type="ARBA" id="ARBA00022670"/>
    </source>
</evidence>
<keyword evidence="4" id="KW-0378">Hydrolase</keyword>
<dbReference type="InterPro" id="IPR040449">
    <property type="entry name" value="Peptidase_S66_N"/>
</dbReference>
<feature type="domain" description="LD-carboxypeptidase N-terminal" evidence="7">
    <location>
        <begin position="13"/>
        <end position="129"/>
    </location>
</feature>
<evidence type="ECO:0000259" key="7">
    <source>
        <dbReference type="Pfam" id="PF02016"/>
    </source>
</evidence>
<dbReference type="GeneID" id="78006888"/>
<sequence>MIKPGRLNPGDTVGVIAPASPPDLKNLDKALSFLESLGLKVKLGAHMKKKHGYLAGNDEERLEDFHHMFQDPEVSAIFCAGGGYGTGRIVSTIDYALVKDNPKIFWGYSDITCLHTAIRQETGLVTFHGPMLCSDVGKEDFDEESKKMFQQLFEPEVIHYNERLSPLEVITEGEASGEVVGGNLSLLVNTMGTPYEIDTKGKLLFMEDVGEQPYRLDSFFNQLKLAGKFEDAAGIILGDFSGTKTEESEDSLSLVQVYEDYFSRLNKPVLAGFKIGHCLPHYSIPLGTEAVLSSHKKSLLIQSGVY</sequence>
<dbReference type="PANTHER" id="PTHR30237">
    <property type="entry name" value="MURAMOYLTETRAPEPTIDE CARBOXYPEPTIDASE"/>
    <property type="match status" value="1"/>
</dbReference>
<dbReference type="Gene3D" id="3.50.30.60">
    <property type="entry name" value="LD-carboxypeptidase A C-terminal domain-like"/>
    <property type="match status" value="1"/>
</dbReference>
<dbReference type="OrthoDB" id="9807329at2"/>